<name>A0AA38LH65_TAXCH</name>
<accession>A0AA38LH65</accession>
<evidence type="ECO:0000313" key="1">
    <source>
        <dbReference type="EMBL" id="KAH9324229.1"/>
    </source>
</evidence>
<dbReference type="Proteomes" id="UP000824469">
    <property type="component" value="Unassembled WGS sequence"/>
</dbReference>
<proteinExistence type="predicted"/>
<dbReference type="EMBL" id="JAHRHJ020000002">
    <property type="protein sequence ID" value="KAH9324229.1"/>
    <property type="molecule type" value="Genomic_DNA"/>
</dbReference>
<sequence>GIGEDLMEIPVKCVLEMGNWLDLASASKRAQSRSVGCWVANGECLLRGKGISIGYMIGSGDDGCSSMGGGGNGCSSMGGGGTVAKGSLSGEVK</sequence>
<dbReference type="AlphaFoldDB" id="A0AA38LH65"/>
<protein>
    <submittedName>
        <fullName evidence="1">Uncharacterized protein</fullName>
    </submittedName>
</protein>
<gene>
    <name evidence="1" type="ORF">KI387_004407</name>
</gene>
<organism evidence="1 2">
    <name type="scientific">Taxus chinensis</name>
    <name type="common">Chinese yew</name>
    <name type="synonym">Taxus wallichiana var. chinensis</name>
    <dbReference type="NCBI Taxonomy" id="29808"/>
    <lineage>
        <taxon>Eukaryota</taxon>
        <taxon>Viridiplantae</taxon>
        <taxon>Streptophyta</taxon>
        <taxon>Embryophyta</taxon>
        <taxon>Tracheophyta</taxon>
        <taxon>Spermatophyta</taxon>
        <taxon>Pinopsida</taxon>
        <taxon>Pinidae</taxon>
        <taxon>Conifers II</taxon>
        <taxon>Cupressales</taxon>
        <taxon>Taxaceae</taxon>
        <taxon>Taxus</taxon>
    </lineage>
</organism>
<keyword evidence="2" id="KW-1185">Reference proteome</keyword>
<feature type="non-terminal residue" evidence="1">
    <location>
        <position position="1"/>
    </location>
</feature>
<evidence type="ECO:0000313" key="2">
    <source>
        <dbReference type="Proteomes" id="UP000824469"/>
    </source>
</evidence>
<feature type="non-terminal residue" evidence="1">
    <location>
        <position position="93"/>
    </location>
</feature>
<reference evidence="1 2" key="1">
    <citation type="journal article" date="2021" name="Nat. Plants">
        <title>The Taxus genome provides insights into paclitaxel biosynthesis.</title>
        <authorList>
            <person name="Xiong X."/>
            <person name="Gou J."/>
            <person name="Liao Q."/>
            <person name="Li Y."/>
            <person name="Zhou Q."/>
            <person name="Bi G."/>
            <person name="Li C."/>
            <person name="Du R."/>
            <person name="Wang X."/>
            <person name="Sun T."/>
            <person name="Guo L."/>
            <person name="Liang H."/>
            <person name="Lu P."/>
            <person name="Wu Y."/>
            <person name="Zhang Z."/>
            <person name="Ro D.K."/>
            <person name="Shang Y."/>
            <person name="Huang S."/>
            <person name="Yan J."/>
        </authorList>
    </citation>
    <scope>NUCLEOTIDE SEQUENCE [LARGE SCALE GENOMIC DNA]</scope>
    <source>
        <strain evidence="1">Ta-2019</strain>
    </source>
</reference>
<comment type="caution">
    <text evidence="1">The sequence shown here is derived from an EMBL/GenBank/DDBJ whole genome shotgun (WGS) entry which is preliminary data.</text>
</comment>